<feature type="region of interest" description="Disordered" evidence="1">
    <location>
        <begin position="1"/>
        <end position="20"/>
    </location>
</feature>
<proteinExistence type="predicted"/>
<feature type="region of interest" description="Disordered" evidence="1">
    <location>
        <begin position="198"/>
        <end position="232"/>
    </location>
</feature>
<dbReference type="InterPro" id="IPR005523">
    <property type="entry name" value="DUF317_SPDY"/>
</dbReference>
<dbReference type="Proteomes" id="UP001202052">
    <property type="component" value="Unassembled WGS sequence"/>
</dbReference>
<sequence length="232" mass="25228">MAVDDDAVEPSQGQCAASRGVGEVDKQGVLVQPQVGALGLDVEGVEEFRGHSSSSWDTSWTVAAYETPVSDRMWHVTATGATPAPIIKALLTVLASDDARNTDGDLISEKTVTEVTRPLADVGWQHTPMGRYLHWKPHDADVRLTFDAFAAQDPGDILNTWMIWAGQDMKRPEWAIRTSNYTRAGILSHLAGELAHGIGARQHRPRPVKLAAPSATTLPSRPPYEPPAPRLR</sequence>
<accession>A0ABT0NVD9</accession>
<evidence type="ECO:0000313" key="3">
    <source>
        <dbReference type="EMBL" id="MCL3994762.1"/>
    </source>
</evidence>
<name>A0ABT0NVD9_9ACTN</name>
<dbReference type="EMBL" id="JAMCCK010000021">
    <property type="protein sequence ID" value="MCL3994762.1"/>
    <property type="molecule type" value="Genomic_DNA"/>
</dbReference>
<evidence type="ECO:0000259" key="2">
    <source>
        <dbReference type="Pfam" id="PF03771"/>
    </source>
</evidence>
<reference evidence="3 4" key="1">
    <citation type="submission" date="2022-05" db="EMBL/GenBank/DDBJ databases">
        <title>Genome Resource of Streptomyces lavenduligriseus GA1-1, a Strain with Broad-Spectrum Antifungal Activity against Phytopathogenic Fungi.</title>
        <authorList>
            <person name="Qi D."/>
        </authorList>
    </citation>
    <scope>NUCLEOTIDE SEQUENCE [LARGE SCALE GENOMIC DNA]</scope>
    <source>
        <strain evidence="3 4">GA1-1</strain>
    </source>
</reference>
<feature type="compositionally biased region" description="Pro residues" evidence="1">
    <location>
        <begin position="220"/>
        <end position="232"/>
    </location>
</feature>
<keyword evidence="4" id="KW-1185">Reference proteome</keyword>
<protein>
    <submittedName>
        <fullName evidence="3">DUF317 domain-containing protein</fullName>
    </submittedName>
</protein>
<evidence type="ECO:0000313" key="4">
    <source>
        <dbReference type="Proteomes" id="UP001202052"/>
    </source>
</evidence>
<organism evidence="3 4">
    <name type="scientific">Streptomyces lavenduligriseus</name>
    <dbReference type="NCBI Taxonomy" id="67315"/>
    <lineage>
        <taxon>Bacteria</taxon>
        <taxon>Bacillati</taxon>
        <taxon>Actinomycetota</taxon>
        <taxon>Actinomycetes</taxon>
        <taxon>Kitasatosporales</taxon>
        <taxon>Streptomycetaceae</taxon>
        <taxon>Streptomyces</taxon>
    </lineage>
</organism>
<comment type="caution">
    <text evidence="3">The sequence shown here is derived from an EMBL/GenBank/DDBJ whole genome shotgun (WGS) entry which is preliminary data.</text>
</comment>
<dbReference type="Pfam" id="PF03771">
    <property type="entry name" value="SPDY"/>
    <property type="match status" value="1"/>
</dbReference>
<evidence type="ECO:0000256" key="1">
    <source>
        <dbReference type="SAM" id="MobiDB-lite"/>
    </source>
</evidence>
<feature type="domain" description="DUF317" evidence="2">
    <location>
        <begin position="48"/>
        <end position="98"/>
    </location>
</feature>
<dbReference type="RefSeq" id="WP_249460138.1">
    <property type="nucleotide sequence ID" value="NZ_JAMCCK010000021.1"/>
</dbReference>
<gene>
    <name evidence="3" type="ORF">M4438_14745</name>
</gene>